<keyword evidence="7" id="KW-1185">Reference proteome</keyword>
<name>A0AAF0DD49_9EURO</name>
<dbReference type="EMBL" id="CP120627">
    <property type="protein sequence ID" value="WEW55536.1"/>
    <property type="molecule type" value="Genomic_DNA"/>
</dbReference>
<evidence type="ECO:0000256" key="1">
    <source>
        <dbReference type="ARBA" id="ARBA00022723"/>
    </source>
</evidence>
<dbReference type="SUPFAM" id="SSF144232">
    <property type="entry name" value="HIT/MYND zinc finger-like"/>
    <property type="match status" value="1"/>
</dbReference>
<dbReference type="Proteomes" id="UP001219355">
    <property type="component" value="Chromosome 1"/>
</dbReference>
<dbReference type="Pfam" id="PF01753">
    <property type="entry name" value="zf-MYND"/>
    <property type="match status" value="1"/>
</dbReference>
<gene>
    <name evidence="6" type="ORF">PRK78_000967</name>
</gene>
<keyword evidence="3" id="KW-0862">Zinc</keyword>
<dbReference type="InterPro" id="IPR002893">
    <property type="entry name" value="Znf_MYND"/>
</dbReference>
<feature type="domain" description="MYND-type" evidence="5">
    <location>
        <begin position="27"/>
        <end position="69"/>
    </location>
</feature>
<reference evidence="6" key="1">
    <citation type="submission" date="2023-03" db="EMBL/GenBank/DDBJ databases">
        <title>Emydomyces testavorans Genome Sequence.</title>
        <authorList>
            <person name="Hoyer L."/>
        </authorList>
    </citation>
    <scope>NUCLEOTIDE SEQUENCE</scope>
    <source>
        <strain evidence="6">16-2883</strain>
    </source>
</reference>
<dbReference type="GO" id="GO:0008270">
    <property type="term" value="F:zinc ion binding"/>
    <property type="evidence" value="ECO:0007669"/>
    <property type="project" value="UniProtKB-KW"/>
</dbReference>
<proteinExistence type="predicted"/>
<protein>
    <recommendedName>
        <fullName evidence="5">MYND-type domain-containing protein</fullName>
    </recommendedName>
</protein>
<evidence type="ECO:0000259" key="5">
    <source>
        <dbReference type="PROSITE" id="PS50865"/>
    </source>
</evidence>
<keyword evidence="2 4" id="KW-0863">Zinc-finger</keyword>
<dbReference type="PROSITE" id="PS50865">
    <property type="entry name" value="ZF_MYND_2"/>
    <property type="match status" value="1"/>
</dbReference>
<dbReference type="Gene3D" id="6.10.140.2220">
    <property type="match status" value="1"/>
</dbReference>
<evidence type="ECO:0000313" key="6">
    <source>
        <dbReference type="EMBL" id="WEW55536.1"/>
    </source>
</evidence>
<evidence type="ECO:0000256" key="3">
    <source>
        <dbReference type="ARBA" id="ARBA00022833"/>
    </source>
</evidence>
<evidence type="ECO:0000313" key="7">
    <source>
        <dbReference type="Proteomes" id="UP001219355"/>
    </source>
</evidence>
<evidence type="ECO:0000256" key="2">
    <source>
        <dbReference type="ARBA" id="ARBA00022771"/>
    </source>
</evidence>
<accession>A0AAF0DD49</accession>
<organism evidence="6 7">
    <name type="scientific">Emydomyces testavorans</name>
    <dbReference type="NCBI Taxonomy" id="2070801"/>
    <lineage>
        <taxon>Eukaryota</taxon>
        <taxon>Fungi</taxon>
        <taxon>Dikarya</taxon>
        <taxon>Ascomycota</taxon>
        <taxon>Pezizomycotina</taxon>
        <taxon>Eurotiomycetes</taxon>
        <taxon>Eurotiomycetidae</taxon>
        <taxon>Onygenales</taxon>
        <taxon>Nannizziopsiaceae</taxon>
        <taxon>Emydomyces</taxon>
    </lineage>
</organism>
<dbReference type="AlphaFoldDB" id="A0AAF0DD49"/>
<sequence length="224" mass="26080">MPPTRDPHAAMNQMLAFHAPIYEQSRCSNCNKAPGPDATLKKCARCHETSYCNKDCQKSHWKNAHKGDKCTFSAIRNNRLLDALDSREQTYQYIIDMYRLRVDDDHKFLGDTHGLYSGDNPLPDFQHFLDLAEQLTQREKRKLENEGNGDWNRNGRVKCGVLPSWWDVDRRKECVDKAADRDSEDSIWYAVEKPDIQEEYSDQLMPMKLRMMAEKIYGKGLSPF</sequence>
<keyword evidence="1" id="KW-0479">Metal-binding</keyword>
<evidence type="ECO:0000256" key="4">
    <source>
        <dbReference type="PROSITE-ProRule" id="PRU00134"/>
    </source>
</evidence>